<evidence type="ECO:0000256" key="1">
    <source>
        <dbReference type="ARBA" id="ARBA00006420"/>
    </source>
</evidence>
<evidence type="ECO:0000259" key="2">
    <source>
        <dbReference type="SMART" id="SM00932"/>
    </source>
</evidence>
<accession>A0A382BEZ2</accession>
<dbReference type="InterPro" id="IPR014824">
    <property type="entry name" value="Nfu/NifU_N"/>
</dbReference>
<dbReference type="GO" id="GO:0005506">
    <property type="term" value="F:iron ion binding"/>
    <property type="evidence" value="ECO:0007669"/>
    <property type="project" value="InterPro"/>
</dbReference>
<dbReference type="Pfam" id="PF01106">
    <property type="entry name" value="NifU"/>
    <property type="match status" value="1"/>
</dbReference>
<dbReference type="Gene3D" id="3.30.300.130">
    <property type="entry name" value="Fe-S cluster assembly (FSCA)"/>
    <property type="match status" value="1"/>
</dbReference>
<dbReference type="AlphaFoldDB" id="A0A382BEZ2"/>
<gene>
    <name evidence="3" type="ORF">METZ01_LOCUS165240</name>
</gene>
<dbReference type="SUPFAM" id="SSF117916">
    <property type="entry name" value="Fe-S cluster assembly (FSCA) domain-like"/>
    <property type="match status" value="1"/>
</dbReference>
<sequence>MFVQTQKTPNPNSLKFLPGKKVSEDGPYEILNKNETSNHLIRNILSISGVTGIFLGEDFLSVNKQKDIDWENIKHIVISHINEYYAEGNESIINNKTNVFDDSSYNEIEKKIISILETKVRPAVARDGGDIKFKEYKDGKVKVELQGSCSGCPSSTLTLKQGVQNLLCHYIPEVKEVIAV</sequence>
<protein>
    <recommendedName>
        <fullName evidence="2">Scaffold protein Nfu/NifU N-terminal domain-containing protein</fullName>
    </recommendedName>
</protein>
<dbReference type="PIRSF" id="PIRSF036773">
    <property type="entry name" value="HIRIP5"/>
    <property type="match status" value="1"/>
</dbReference>
<feature type="domain" description="Scaffold protein Nfu/NifU N-terminal" evidence="2">
    <location>
        <begin position="3"/>
        <end position="88"/>
    </location>
</feature>
<organism evidence="3">
    <name type="scientific">marine metagenome</name>
    <dbReference type="NCBI Taxonomy" id="408172"/>
    <lineage>
        <taxon>unclassified sequences</taxon>
        <taxon>metagenomes</taxon>
        <taxon>ecological metagenomes</taxon>
    </lineage>
</organism>
<name>A0A382BEZ2_9ZZZZ</name>
<dbReference type="EMBL" id="UINC01029521">
    <property type="protein sequence ID" value="SVB12386.1"/>
    <property type="molecule type" value="Genomic_DNA"/>
</dbReference>
<dbReference type="PANTHER" id="PTHR11178:SF1">
    <property type="entry name" value="NFU1 IRON-SULFUR CLUSTER SCAFFOLD HOMOLOG, MITOCHONDRIAL"/>
    <property type="match status" value="1"/>
</dbReference>
<evidence type="ECO:0000313" key="3">
    <source>
        <dbReference type="EMBL" id="SVB12386.1"/>
    </source>
</evidence>
<comment type="similarity">
    <text evidence="1">Belongs to the NifU family.</text>
</comment>
<dbReference type="InterPro" id="IPR036498">
    <property type="entry name" value="Nfu/NifU_N_sf"/>
</dbReference>
<dbReference type="GO" id="GO:0016226">
    <property type="term" value="P:iron-sulfur cluster assembly"/>
    <property type="evidence" value="ECO:0007669"/>
    <property type="project" value="InterPro"/>
</dbReference>
<dbReference type="InterPro" id="IPR035433">
    <property type="entry name" value="NFU1-like"/>
</dbReference>
<dbReference type="InterPro" id="IPR034904">
    <property type="entry name" value="FSCA_dom_sf"/>
</dbReference>
<proteinExistence type="inferred from homology"/>
<dbReference type="PANTHER" id="PTHR11178">
    <property type="entry name" value="IRON-SULFUR CLUSTER SCAFFOLD PROTEIN NFU-RELATED"/>
    <property type="match status" value="1"/>
</dbReference>
<dbReference type="Pfam" id="PF08712">
    <property type="entry name" value="Nfu_N"/>
    <property type="match status" value="1"/>
</dbReference>
<dbReference type="SMART" id="SM00932">
    <property type="entry name" value="Nfu_N"/>
    <property type="match status" value="1"/>
</dbReference>
<dbReference type="Gene3D" id="3.30.1370.70">
    <property type="entry name" value="Scaffold protein Nfu/NifU, N-terminal domain"/>
    <property type="match status" value="1"/>
</dbReference>
<dbReference type="SUPFAM" id="SSF110836">
    <property type="entry name" value="Hypothetical protein SAV1430"/>
    <property type="match status" value="1"/>
</dbReference>
<dbReference type="GO" id="GO:0051536">
    <property type="term" value="F:iron-sulfur cluster binding"/>
    <property type="evidence" value="ECO:0007669"/>
    <property type="project" value="InterPro"/>
</dbReference>
<dbReference type="GO" id="GO:0005739">
    <property type="term" value="C:mitochondrion"/>
    <property type="evidence" value="ECO:0007669"/>
    <property type="project" value="TreeGrafter"/>
</dbReference>
<dbReference type="InterPro" id="IPR001075">
    <property type="entry name" value="NIF_FeS_clus_asmbl_NifU_C"/>
</dbReference>
<reference evidence="3" key="1">
    <citation type="submission" date="2018-05" db="EMBL/GenBank/DDBJ databases">
        <authorList>
            <person name="Lanie J.A."/>
            <person name="Ng W.-L."/>
            <person name="Kazmierczak K.M."/>
            <person name="Andrzejewski T.M."/>
            <person name="Davidsen T.M."/>
            <person name="Wayne K.J."/>
            <person name="Tettelin H."/>
            <person name="Glass J.I."/>
            <person name="Rusch D."/>
            <person name="Podicherti R."/>
            <person name="Tsui H.-C.T."/>
            <person name="Winkler M.E."/>
        </authorList>
    </citation>
    <scope>NUCLEOTIDE SEQUENCE</scope>
</reference>